<evidence type="ECO:0000313" key="2">
    <source>
        <dbReference type="EMBL" id="GIY88777.1"/>
    </source>
</evidence>
<name>A0AAV4X0U5_9ARAC</name>
<protein>
    <submittedName>
        <fullName evidence="2">Uncharacterized protein</fullName>
    </submittedName>
</protein>
<gene>
    <name evidence="2" type="ORF">CDAR_438621</name>
</gene>
<keyword evidence="1" id="KW-0812">Transmembrane</keyword>
<reference evidence="2 3" key="1">
    <citation type="submission" date="2021-06" db="EMBL/GenBank/DDBJ databases">
        <title>Caerostris darwini draft genome.</title>
        <authorList>
            <person name="Kono N."/>
            <person name="Arakawa K."/>
        </authorList>
    </citation>
    <scope>NUCLEOTIDE SEQUENCE [LARGE SCALE GENOMIC DNA]</scope>
</reference>
<keyword evidence="1" id="KW-1133">Transmembrane helix</keyword>
<keyword evidence="3" id="KW-1185">Reference proteome</keyword>
<comment type="caution">
    <text evidence="2">The sequence shown here is derived from an EMBL/GenBank/DDBJ whole genome shotgun (WGS) entry which is preliminary data.</text>
</comment>
<accession>A0AAV4X0U5</accession>
<evidence type="ECO:0000256" key="1">
    <source>
        <dbReference type="SAM" id="Phobius"/>
    </source>
</evidence>
<feature type="transmembrane region" description="Helical" evidence="1">
    <location>
        <begin position="56"/>
        <end position="78"/>
    </location>
</feature>
<proteinExistence type="predicted"/>
<sequence length="89" mass="10273">MFQESFAPLFFPDLWVGWQVERSSTPGAPSSSCPSAIFARLEWNCFDTGSRLLGCLLLLCPPLWFWDSVFLGILWLFLHRIELVYGMRV</sequence>
<keyword evidence="1" id="KW-0472">Membrane</keyword>
<dbReference type="AlphaFoldDB" id="A0AAV4X0U5"/>
<dbReference type="EMBL" id="BPLQ01015526">
    <property type="protein sequence ID" value="GIY88777.1"/>
    <property type="molecule type" value="Genomic_DNA"/>
</dbReference>
<dbReference type="Proteomes" id="UP001054837">
    <property type="component" value="Unassembled WGS sequence"/>
</dbReference>
<organism evidence="2 3">
    <name type="scientific">Caerostris darwini</name>
    <dbReference type="NCBI Taxonomy" id="1538125"/>
    <lineage>
        <taxon>Eukaryota</taxon>
        <taxon>Metazoa</taxon>
        <taxon>Ecdysozoa</taxon>
        <taxon>Arthropoda</taxon>
        <taxon>Chelicerata</taxon>
        <taxon>Arachnida</taxon>
        <taxon>Araneae</taxon>
        <taxon>Araneomorphae</taxon>
        <taxon>Entelegynae</taxon>
        <taxon>Araneoidea</taxon>
        <taxon>Araneidae</taxon>
        <taxon>Caerostris</taxon>
    </lineage>
</organism>
<evidence type="ECO:0000313" key="3">
    <source>
        <dbReference type="Proteomes" id="UP001054837"/>
    </source>
</evidence>